<reference evidence="1" key="1">
    <citation type="journal article" date="2020" name="Stud. Mycol.">
        <title>101 Dothideomycetes genomes: a test case for predicting lifestyles and emergence of pathogens.</title>
        <authorList>
            <person name="Haridas S."/>
            <person name="Albert R."/>
            <person name="Binder M."/>
            <person name="Bloem J."/>
            <person name="Labutti K."/>
            <person name="Salamov A."/>
            <person name="Andreopoulos B."/>
            <person name="Baker S."/>
            <person name="Barry K."/>
            <person name="Bills G."/>
            <person name="Bluhm B."/>
            <person name="Cannon C."/>
            <person name="Castanera R."/>
            <person name="Culley D."/>
            <person name="Daum C."/>
            <person name="Ezra D."/>
            <person name="Gonzalez J."/>
            <person name="Henrissat B."/>
            <person name="Kuo A."/>
            <person name="Liang C."/>
            <person name="Lipzen A."/>
            <person name="Lutzoni F."/>
            <person name="Magnuson J."/>
            <person name="Mondo S."/>
            <person name="Nolan M."/>
            <person name="Ohm R."/>
            <person name="Pangilinan J."/>
            <person name="Park H.-J."/>
            <person name="Ramirez L."/>
            <person name="Alfaro M."/>
            <person name="Sun H."/>
            <person name="Tritt A."/>
            <person name="Yoshinaga Y."/>
            <person name="Zwiers L.-H."/>
            <person name="Turgeon B."/>
            <person name="Goodwin S."/>
            <person name="Spatafora J."/>
            <person name="Crous P."/>
            <person name="Grigoriev I."/>
        </authorList>
    </citation>
    <scope>NUCLEOTIDE SEQUENCE</scope>
    <source>
        <strain evidence="1">CBS 122367</strain>
    </source>
</reference>
<organism evidence="1 2">
    <name type="scientific">Lentithecium fluviatile CBS 122367</name>
    <dbReference type="NCBI Taxonomy" id="1168545"/>
    <lineage>
        <taxon>Eukaryota</taxon>
        <taxon>Fungi</taxon>
        <taxon>Dikarya</taxon>
        <taxon>Ascomycota</taxon>
        <taxon>Pezizomycotina</taxon>
        <taxon>Dothideomycetes</taxon>
        <taxon>Pleosporomycetidae</taxon>
        <taxon>Pleosporales</taxon>
        <taxon>Massarineae</taxon>
        <taxon>Lentitheciaceae</taxon>
        <taxon>Lentithecium</taxon>
    </lineage>
</organism>
<dbReference type="EMBL" id="MU005628">
    <property type="protein sequence ID" value="KAF2676911.1"/>
    <property type="molecule type" value="Genomic_DNA"/>
</dbReference>
<name>A0A6G1IG23_9PLEO</name>
<proteinExistence type="predicted"/>
<evidence type="ECO:0000313" key="2">
    <source>
        <dbReference type="Proteomes" id="UP000799291"/>
    </source>
</evidence>
<dbReference type="Proteomes" id="UP000799291">
    <property type="component" value="Unassembled WGS sequence"/>
</dbReference>
<dbReference type="AlphaFoldDB" id="A0A6G1IG23"/>
<accession>A0A6G1IG23</accession>
<sequence>MAILALVAFPAYPLRSLGLPKTLFKRQKCDEKELANWDIGTAVLATMHGTGHYRDPAILHSIYDTRSKRRERTIPKTAFYSRNVSLCILPRVSSFDVRTREASMQTVRLPCTPFQLDSYACLGTSLVFNIPRPPPRAIATTRFHA</sequence>
<gene>
    <name evidence="1" type="ORF">K458DRAFT_177917</name>
</gene>
<keyword evidence="2" id="KW-1185">Reference proteome</keyword>
<evidence type="ECO:0000313" key="1">
    <source>
        <dbReference type="EMBL" id="KAF2676911.1"/>
    </source>
</evidence>
<protein>
    <submittedName>
        <fullName evidence="1">Uncharacterized protein</fullName>
    </submittedName>
</protein>